<dbReference type="Pfam" id="PF01643">
    <property type="entry name" value="Acyl-ACP_TE"/>
    <property type="match status" value="1"/>
</dbReference>
<sequence length="140" mass="15552">MPNRYTQTFTATGDHIDIMGHVNNAVWVQWMEAISVAHWEADARPEHRAAYVWVVTRHEIDYRGNIGKGESVTAETFIPEGPTGARFDRRIDFRNAGGKVIVSARSTWAMLDKDSLRLTRVSPEIAAPFAPDGGWAGSQG</sequence>
<protein>
    <submittedName>
        <fullName evidence="2">Acyl-CoA thioesterase</fullName>
    </submittedName>
</protein>
<evidence type="ECO:0000313" key="2">
    <source>
        <dbReference type="EMBL" id="RVU04958.1"/>
    </source>
</evidence>
<accession>A0A3S2VSY9</accession>
<organism evidence="2 3">
    <name type="scientific">Novosphingobium umbonatum</name>
    <dbReference type="NCBI Taxonomy" id="1908524"/>
    <lineage>
        <taxon>Bacteria</taxon>
        <taxon>Pseudomonadati</taxon>
        <taxon>Pseudomonadota</taxon>
        <taxon>Alphaproteobacteria</taxon>
        <taxon>Sphingomonadales</taxon>
        <taxon>Sphingomonadaceae</taxon>
        <taxon>Novosphingobium</taxon>
    </lineage>
</organism>
<comment type="caution">
    <text evidence="2">The sequence shown here is derived from an EMBL/GenBank/DDBJ whole genome shotgun (WGS) entry which is preliminary data.</text>
</comment>
<dbReference type="Gene3D" id="3.10.129.10">
    <property type="entry name" value="Hotdog Thioesterase"/>
    <property type="match status" value="1"/>
</dbReference>
<dbReference type="EMBL" id="SACO01000006">
    <property type="protein sequence ID" value="RVU04958.1"/>
    <property type="molecule type" value="Genomic_DNA"/>
</dbReference>
<proteinExistence type="predicted"/>
<dbReference type="GO" id="GO:0016790">
    <property type="term" value="F:thiolester hydrolase activity"/>
    <property type="evidence" value="ECO:0007669"/>
    <property type="project" value="InterPro"/>
</dbReference>
<keyword evidence="3" id="KW-1185">Reference proteome</keyword>
<name>A0A3S2VSY9_9SPHN</name>
<dbReference type="RefSeq" id="WP_127708822.1">
    <property type="nucleotide sequence ID" value="NZ_SACO01000006.1"/>
</dbReference>
<reference evidence="2 3" key="1">
    <citation type="submission" date="2019-01" db="EMBL/GenBank/DDBJ databases">
        <authorList>
            <person name="Chen W.-M."/>
        </authorList>
    </citation>
    <scope>NUCLEOTIDE SEQUENCE [LARGE SCALE GENOMIC DNA]</scope>
    <source>
        <strain evidence="2 3">FSY-9</strain>
    </source>
</reference>
<dbReference type="InterPro" id="IPR002864">
    <property type="entry name" value="Acyl-ACP_thioesterase_NHD"/>
</dbReference>
<dbReference type="Proteomes" id="UP000282837">
    <property type="component" value="Unassembled WGS sequence"/>
</dbReference>
<gene>
    <name evidence="2" type="ORF">EOE18_09445</name>
</gene>
<dbReference type="OrthoDB" id="9801517at2"/>
<dbReference type="InterPro" id="IPR029069">
    <property type="entry name" value="HotDog_dom_sf"/>
</dbReference>
<evidence type="ECO:0000313" key="3">
    <source>
        <dbReference type="Proteomes" id="UP000282837"/>
    </source>
</evidence>
<dbReference type="CDD" id="cd00586">
    <property type="entry name" value="4HBT"/>
    <property type="match status" value="1"/>
</dbReference>
<dbReference type="SUPFAM" id="SSF54637">
    <property type="entry name" value="Thioesterase/thiol ester dehydrase-isomerase"/>
    <property type="match status" value="1"/>
</dbReference>
<dbReference type="AlphaFoldDB" id="A0A3S2VSY9"/>
<feature type="domain" description="Acyl-ACP thioesterase N-terminal hotdog" evidence="1">
    <location>
        <begin position="3"/>
        <end position="129"/>
    </location>
</feature>
<evidence type="ECO:0000259" key="1">
    <source>
        <dbReference type="Pfam" id="PF01643"/>
    </source>
</evidence>
<dbReference type="GO" id="GO:0006633">
    <property type="term" value="P:fatty acid biosynthetic process"/>
    <property type="evidence" value="ECO:0007669"/>
    <property type="project" value="InterPro"/>
</dbReference>